<dbReference type="Pfam" id="PF03227">
    <property type="entry name" value="GILT"/>
    <property type="match status" value="1"/>
</dbReference>
<keyword evidence="3" id="KW-1133">Transmembrane helix</keyword>
<keyword evidence="3" id="KW-0812">Transmembrane</keyword>
<feature type="non-terminal residue" evidence="4">
    <location>
        <position position="158"/>
    </location>
</feature>
<evidence type="ECO:0000313" key="5">
    <source>
        <dbReference type="Proteomes" id="UP001187531"/>
    </source>
</evidence>
<keyword evidence="5" id="KW-1185">Reference proteome</keyword>
<dbReference type="PANTHER" id="PTHR13234">
    <property type="entry name" value="GAMMA-INTERFERON INDUCIBLE LYSOSOMAL THIOL REDUCTASE GILT"/>
    <property type="match status" value="1"/>
</dbReference>
<comment type="similarity">
    <text evidence="1">Belongs to the GILT family.</text>
</comment>
<keyword evidence="2" id="KW-0325">Glycoprotein</keyword>
<gene>
    <name evidence="4" type="ORF">QYM36_013971</name>
</gene>
<sequence>ERRIAIMGFVFKIVTLLLFILMAVKIIYNLYIFAISTDESHLMVEDELGLNLNSRKITVEVYYEALCPDSKHFINRQLKPTNSKIGPYINISYVPYGKAKTRANDTSWSFDCQHGELECQGNIVHACGIKYIDDPLSRLNFVSCLITNGWKPEEYGEK</sequence>
<evidence type="ECO:0000256" key="1">
    <source>
        <dbReference type="ARBA" id="ARBA00005679"/>
    </source>
</evidence>
<reference evidence="4" key="1">
    <citation type="submission" date="2023-07" db="EMBL/GenBank/DDBJ databases">
        <title>Chromosome-level genome assembly of Artemia franciscana.</title>
        <authorList>
            <person name="Jo E."/>
        </authorList>
    </citation>
    <scope>NUCLEOTIDE SEQUENCE</scope>
    <source>
        <tissue evidence="4">Whole body</tissue>
    </source>
</reference>
<dbReference type="Proteomes" id="UP001187531">
    <property type="component" value="Unassembled WGS sequence"/>
</dbReference>
<dbReference type="InterPro" id="IPR004911">
    <property type="entry name" value="Interferon-induced_GILT"/>
</dbReference>
<proteinExistence type="inferred from homology"/>
<dbReference type="EMBL" id="JAVRJZ010000018">
    <property type="protein sequence ID" value="KAK2708219.1"/>
    <property type="molecule type" value="Genomic_DNA"/>
</dbReference>
<evidence type="ECO:0000256" key="2">
    <source>
        <dbReference type="ARBA" id="ARBA00023180"/>
    </source>
</evidence>
<dbReference type="AlphaFoldDB" id="A0AA88HJG8"/>
<organism evidence="4 5">
    <name type="scientific">Artemia franciscana</name>
    <name type="common">Brine shrimp</name>
    <name type="synonym">Artemia sanfranciscana</name>
    <dbReference type="NCBI Taxonomy" id="6661"/>
    <lineage>
        <taxon>Eukaryota</taxon>
        <taxon>Metazoa</taxon>
        <taxon>Ecdysozoa</taxon>
        <taxon>Arthropoda</taxon>
        <taxon>Crustacea</taxon>
        <taxon>Branchiopoda</taxon>
        <taxon>Anostraca</taxon>
        <taxon>Artemiidae</taxon>
        <taxon>Artemia</taxon>
    </lineage>
</organism>
<dbReference type="GO" id="GO:0016671">
    <property type="term" value="F:oxidoreductase activity, acting on a sulfur group of donors, disulfide as acceptor"/>
    <property type="evidence" value="ECO:0007669"/>
    <property type="project" value="InterPro"/>
</dbReference>
<evidence type="ECO:0000256" key="3">
    <source>
        <dbReference type="SAM" id="Phobius"/>
    </source>
</evidence>
<feature type="non-terminal residue" evidence="4">
    <location>
        <position position="1"/>
    </location>
</feature>
<dbReference type="PANTHER" id="PTHR13234:SF71">
    <property type="entry name" value="GAMMA-INTERFERON-INDUCIBLE LYSOSOMAL THIOL REDUCTASE-LIKE PROTEIN"/>
    <property type="match status" value="1"/>
</dbReference>
<evidence type="ECO:0000313" key="4">
    <source>
        <dbReference type="EMBL" id="KAK2708219.1"/>
    </source>
</evidence>
<protein>
    <recommendedName>
        <fullName evidence="6">Gamma-interferon-inducible lysosomal thiol reductase</fullName>
    </recommendedName>
</protein>
<feature type="transmembrane region" description="Helical" evidence="3">
    <location>
        <begin position="9"/>
        <end position="31"/>
    </location>
</feature>
<evidence type="ECO:0008006" key="6">
    <source>
        <dbReference type="Google" id="ProtNLM"/>
    </source>
</evidence>
<name>A0AA88HJG8_ARTSF</name>
<accession>A0AA88HJG8</accession>
<comment type="caution">
    <text evidence="4">The sequence shown here is derived from an EMBL/GenBank/DDBJ whole genome shotgun (WGS) entry which is preliminary data.</text>
</comment>
<keyword evidence="3" id="KW-0472">Membrane</keyword>